<dbReference type="NCBIfam" id="TIGR03413">
    <property type="entry name" value="GSH_gloB"/>
    <property type="match status" value="1"/>
</dbReference>
<reference evidence="9 10" key="1">
    <citation type="submission" date="2019-11" db="EMBL/GenBank/DDBJ databases">
        <title>Novel Deefgea species.</title>
        <authorList>
            <person name="Han J.-H."/>
        </authorList>
    </citation>
    <scope>NUCLEOTIDE SEQUENCE [LARGE SCALE GENOMIC DNA]</scope>
    <source>
        <strain evidence="9 10">LMG 24817</strain>
    </source>
</reference>
<comment type="function">
    <text evidence="7">Thiolesterase that catalyzes the hydrolysis of S-D-lactoyl-glutathione to form glutathione and D-lactic acid.</text>
</comment>
<feature type="binding site" evidence="7">
    <location>
        <position position="55"/>
    </location>
    <ligand>
        <name>Zn(2+)</name>
        <dbReference type="ChEBI" id="CHEBI:29105"/>
        <label>1</label>
    </ligand>
</feature>
<organism evidence="9 10">
    <name type="scientific">Deefgea chitinilytica</name>
    <dbReference type="NCBI Taxonomy" id="570276"/>
    <lineage>
        <taxon>Bacteria</taxon>
        <taxon>Pseudomonadati</taxon>
        <taxon>Pseudomonadota</taxon>
        <taxon>Betaproteobacteria</taxon>
        <taxon>Neisseriales</taxon>
        <taxon>Chitinibacteraceae</taxon>
        <taxon>Deefgea</taxon>
    </lineage>
</organism>
<dbReference type="InterPro" id="IPR036866">
    <property type="entry name" value="RibonucZ/Hydroxyglut_hydro"/>
</dbReference>
<keyword evidence="10" id="KW-1185">Reference proteome</keyword>
<proteinExistence type="inferred from homology"/>
<keyword evidence="6 7" id="KW-0862">Zinc</keyword>
<evidence type="ECO:0000313" key="9">
    <source>
        <dbReference type="EMBL" id="MBM5572032.1"/>
    </source>
</evidence>
<accession>A0ABS2CDB8</accession>
<dbReference type="InterPro" id="IPR050110">
    <property type="entry name" value="Glyoxalase_II_hydrolase"/>
</dbReference>
<protein>
    <recommendedName>
        <fullName evidence="7">Hydroxyacylglutathione hydrolase</fullName>
        <ecNumber evidence="7">3.1.2.6</ecNumber>
    </recommendedName>
    <alternativeName>
        <fullName evidence="7">Glyoxalase II</fullName>
        <shortName evidence="7">Glx II</shortName>
    </alternativeName>
</protein>
<dbReference type="PANTHER" id="PTHR43705">
    <property type="entry name" value="HYDROXYACYLGLUTATHIONE HYDROLASE"/>
    <property type="match status" value="1"/>
</dbReference>
<evidence type="ECO:0000256" key="7">
    <source>
        <dbReference type="HAMAP-Rule" id="MF_01374"/>
    </source>
</evidence>
<dbReference type="RefSeq" id="WP_203571364.1">
    <property type="nucleotide sequence ID" value="NZ_WOFE01000004.1"/>
</dbReference>
<comment type="caution">
    <text evidence="9">The sequence shown here is derived from an EMBL/GenBank/DDBJ whole genome shotgun (WGS) entry which is preliminary data.</text>
</comment>
<name>A0ABS2CDB8_9NEIS</name>
<dbReference type="EC" id="3.1.2.6" evidence="7"/>
<dbReference type="SMART" id="SM00849">
    <property type="entry name" value="Lactamase_B"/>
    <property type="match status" value="1"/>
</dbReference>
<feature type="binding site" evidence="7">
    <location>
        <position position="57"/>
    </location>
    <ligand>
        <name>Zn(2+)</name>
        <dbReference type="ChEBI" id="CHEBI:29105"/>
        <label>2</label>
    </ligand>
</feature>
<dbReference type="HAMAP" id="MF_01374">
    <property type="entry name" value="Glyoxalase_2"/>
    <property type="match status" value="1"/>
</dbReference>
<feature type="binding site" evidence="7">
    <location>
        <position position="106"/>
    </location>
    <ligand>
        <name>Zn(2+)</name>
        <dbReference type="ChEBI" id="CHEBI:29105"/>
        <label>1</label>
    </ligand>
</feature>
<keyword evidence="5 7" id="KW-0378">Hydrolase</keyword>
<evidence type="ECO:0000256" key="3">
    <source>
        <dbReference type="ARBA" id="ARBA00006759"/>
    </source>
</evidence>
<feature type="binding site" evidence="7">
    <location>
        <position position="58"/>
    </location>
    <ligand>
        <name>Zn(2+)</name>
        <dbReference type="ChEBI" id="CHEBI:29105"/>
        <label>2</label>
    </ligand>
</feature>
<sequence length="249" mass="27474">MLKISCLPIFTDNYIWLLQNDQQVIAVDPGDAAPLKTWLAAHQCELSGILITHHHHDHTDGLAELARPDLPIYGPAGIKYVNHVLAGGETITLLDTTFQVIATPGHTLDHLSYFGAGALFCGDTLFAGGCGRLFEGSHEQLFHSLQRLAALPPQTWVCCTHEYTLSNLRFALAVDPTHADTLKRQSIESEKRSRNQPTLPSTIALEQATNPYLRVDDAAFASAIAQQTGCRNTALDCFTALRRWKDTFR</sequence>
<comment type="catalytic activity">
    <reaction evidence="1 7">
        <text>an S-(2-hydroxyacyl)glutathione + H2O = a 2-hydroxy carboxylate + glutathione + H(+)</text>
        <dbReference type="Rhea" id="RHEA:21864"/>
        <dbReference type="ChEBI" id="CHEBI:15377"/>
        <dbReference type="ChEBI" id="CHEBI:15378"/>
        <dbReference type="ChEBI" id="CHEBI:57925"/>
        <dbReference type="ChEBI" id="CHEBI:58896"/>
        <dbReference type="ChEBI" id="CHEBI:71261"/>
        <dbReference type="EC" id="3.1.2.6"/>
    </reaction>
</comment>
<evidence type="ECO:0000259" key="8">
    <source>
        <dbReference type="SMART" id="SM00849"/>
    </source>
</evidence>
<dbReference type="InterPro" id="IPR001279">
    <property type="entry name" value="Metallo-B-lactamas"/>
</dbReference>
<evidence type="ECO:0000256" key="1">
    <source>
        <dbReference type="ARBA" id="ARBA00001623"/>
    </source>
</evidence>
<dbReference type="GO" id="GO:0004416">
    <property type="term" value="F:hydroxyacylglutathione hydrolase activity"/>
    <property type="evidence" value="ECO:0007669"/>
    <property type="project" value="UniProtKB-EC"/>
</dbReference>
<dbReference type="EMBL" id="WOFE01000004">
    <property type="protein sequence ID" value="MBM5572032.1"/>
    <property type="molecule type" value="Genomic_DNA"/>
</dbReference>
<feature type="binding site" evidence="7">
    <location>
        <position position="161"/>
    </location>
    <ligand>
        <name>Zn(2+)</name>
        <dbReference type="ChEBI" id="CHEBI:29105"/>
        <label>2</label>
    </ligand>
</feature>
<dbReference type="InterPro" id="IPR035680">
    <property type="entry name" value="Clx_II_MBL"/>
</dbReference>
<feature type="binding site" evidence="7">
    <location>
        <position position="123"/>
    </location>
    <ligand>
        <name>Zn(2+)</name>
        <dbReference type="ChEBI" id="CHEBI:29105"/>
        <label>1</label>
    </ligand>
</feature>
<evidence type="ECO:0000256" key="5">
    <source>
        <dbReference type="ARBA" id="ARBA00022801"/>
    </source>
</evidence>
<comment type="pathway">
    <text evidence="2 7">Secondary metabolite metabolism; methylglyoxal degradation; (R)-lactate from methylglyoxal: step 2/2.</text>
</comment>
<dbReference type="Proteomes" id="UP001195660">
    <property type="component" value="Unassembled WGS sequence"/>
</dbReference>
<dbReference type="Gene3D" id="3.60.15.10">
    <property type="entry name" value="Ribonuclease Z/Hydroxyacylglutathione hydrolase-like"/>
    <property type="match status" value="1"/>
</dbReference>
<dbReference type="Pfam" id="PF16123">
    <property type="entry name" value="HAGH_C"/>
    <property type="match status" value="1"/>
</dbReference>
<comment type="similarity">
    <text evidence="3 7">Belongs to the metallo-beta-lactamase superfamily. Glyoxalase II family.</text>
</comment>
<evidence type="ECO:0000313" key="10">
    <source>
        <dbReference type="Proteomes" id="UP001195660"/>
    </source>
</evidence>
<gene>
    <name evidence="7 9" type="primary">gloB</name>
    <name evidence="9" type="ORF">GM173_10645</name>
</gene>
<comment type="subunit">
    <text evidence="7">Monomer.</text>
</comment>
<dbReference type="PANTHER" id="PTHR43705:SF1">
    <property type="entry name" value="HYDROXYACYLGLUTATHIONE HYDROLASE GLOB"/>
    <property type="match status" value="1"/>
</dbReference>
<evidence type="ECO:0000256" key="6">
    <source>
        <dbReference type="ARBA" id="ARBA00022833"/>
    </source>
</evidence>
<keyword evidence="4 7" id="KW-0479">Metal-binding</keyword>
<dbReference type="CDD" id="cd07723">
    <property type="entry name" value="hydroxyacylglutathione_hydrolase_MBL-fold"/>
    <property type="match status" value="1"/>
</dbReference>
<comment type="cofactor">
    <cofactor evidence="7">
        <name>Zn(2+)</name>
        <dbReference type="ChEBI" id="CHEBI:29105"/>
    </cofactor>
    <text evidence="7">Binds 2 Zn(2+) ions per subunit.</text>
</comment>
<dbReference type="InterPro" id="IPR017782">
    <property type="entry name" value="Hydroxyacylglutathione_Hdrlase"/>
</dbReference>
<dbReference type="PIRSF" id="PIRSF005457">
    <property type="entry name" value="Glx"/>
    <property type="match status" value="1"/>
</dbReference>
<feature type="binding site" evidence="7">
    <location>
        <position position="53"/>
    </location>
    <ligand>
        <name>Zn(2+)</name>
        <dbReference type="ChEBI" id="CHEBI:29105"/>
        <label>1</label>
    </ligand>
</feature>
<evidence type="ECO:0000256" key="4">
    <source>
        <dbReference type="ARBA" id="ARBA00022723"/>
    </source>
</evidence>
<evidence type="ECO:0000256" key="2">
    <source>
        <dbReference type="ARBA" id="ARBA00004963"/>
    </source>
</evidence>
<dbReference type="SUPFAM" id="SSF56281">
    <property type="entry name" value="Metallo-hydrolase/oxidoreductase"/>
    <property type="match status" value="1"/>
</dbReference>
<feature type="domain" description="Metallo-beta-lactamase" evidence="8">
    <location>
        <begin position="12"/>
        <end position="161"/>
    </location>
</feature>
<dbReference type="Pfam" id="PF00753">
    <property type="entry name" value="Lactamase_B"/>
    <property type="match status" value="2"/>
</dbReference>
<dbReference type="InterPro" id="IPR032282">
    <property type="entry name" value="HAGH_C"/>
</dbReference>
<feature type="binding site" evidence="7">
    <location>
        <position position="123"/>
    </location>
    <ligand>
        <name>Zn(2+)</name>
        <dbReference type="ChEBI" id="CHEBI:29105"/>
        <label>2</label>
    </ligand>
</feature>